<dbReference type="GeneID" id="5970702"/>
<dbReference type="Proteomes" id="UP000001055">
    <property type="component" value="Unassembled WGS sequence"/>
</dbReference>
<reference evidence="3" key="1">
    <citation type="journal article" date="2007" name="Plant Cell">
        <title>Dothideomycete-plant interactions illuminated by genome sequencing and EST analysis of the wheat pathogen Stagonospora nodorum.</title>
        <authorList>
            <person name="Hane J.K."/>
            <person name="Lowe R.G."/>
            <person name="Solomon P.S."/>
            <person name="Tan K.C."/>
            <person name="Schoch C.L."/>
            <person name="Spatafora J.W."/>
            <person name="Crous P.W."/>
            <person name="Kodira C."/>
            <person name="Birren B.W."/>
            <person name="Galagan J.E."/>
            <person name="Torriani S.F."/>
            <person name="McDonald B.A."/>
            <person name="Oliver R.P."/>
        </authorList>
    </citation>
    <scope>NUCLEOTIDE SEQUENCE [LARGE SCALE GENOMIC DNA]</scope>
    <source>
        <strain evidence="3">SN15 / ATCC MYA-4574 / FGSC 10173</strain>
    </source>
</reference>
<name>Q0UY89_PHANO</name>
<evidence type="ECO:0000313" key="3">
    <source>
        <dbReference type="Proteomes" id="UP000001055"/>
    </source>
</evidence>
<protein>
    <submittedName>
        <fullName evidence="2">Uncharacterized protein</fullName>
    </submittedName>
</protein>
<proteinExistence type="predicted"/>
<dbReference type="KEGG" id="pno:SNOG_03275"/>
<evidence type="ECO:0000313" key="2">
    <source>
        <dbReference type="EMBL" id="EAT90006.1"/>
    </source>
</evidence>
<evidence type="ECO:0000256" key="1">
    <source>
        <dbReference type="SAM" id="MobiDB-lite"/>
    </source>
</evidence>
<dbReference type="VEuPathDB" id="FungiDB:JI435_032750"/>
<feature type="region of interest" description="Disordered" evidence="1">
    <location>
        <begin position="308"/>
        <end position="352"/>
    </location>
</feature>
<feature type="compositionally biased region" description="Basic and acidic residues" evidence="1">
    <location>
        <begin position="313"/>
        <end position="324"/>
    </location>
</feature>
<feature type="region of interest" description="Disordered" evidence="1">
    <location>
        <begin position="1"/>
        <end position="37"/>
    </location>
</feature>
<dbReference type="HOGENOM" id="CLU_787799_0_0_1"/>
<organism evidence="2 3">
    <name type="scientific">Phaeosphaeria nodorum (strain SN15 / ATCC MYA-4574 / FGSC 10173)</name>
    <name type="common">Glume blotch fungus</name>
    <name type="synonym">Parastagonospora nodorum</name>
    <dbReference type="NCBI Taxonomy" id="321614"/>
    <lineage>
        <taxon>Eukaryota</taxon>
        <taxon>Fungi</taxon>
        <taxon>Dikarya</taxon>
        <taxon>Ascomycota</taxon>
        <taxon>Pezizomycotina</taxon>
        <taxon>Dothideomycetes</taxon>
        <taxon>Pleosporomycetidae</taxon>
        <taxon>Pleosporales</taxon>
        <taxon>Pleosporineae</taxon>
        <taxon>Phaeosphaeriaceae</taxon>
        <taxon>Parastagonospora</taxon>
    </lineage>
</organism>
<dbReference type="InParanoid" id="Q0UY89"/>
<sequence>MSPFFPYRNMAGQARNPPSPGAQTQHRIDSGVSMPPPKYERYQYYSQNSLKERKRILAKCERELAQKLDFRQHRIFIKYAPVPCGRSLPWAPATPEGKKNKRKKMGAFEGDVQEKISHFDRLSLARRGSEGEEEAGWSFCAESVTTFNSVGDGEDMGMRVVSPGVSVATFNTAEDGEYGQRRMVTPGRSVATLDIATDGAYGRGSSRAVVRDGEERPAIIVPHDEAKREEKSLLLNGLFRWPGESRLPAATVPVPVPVPNRLNVKPLWGRKEVLEFEMQEKRKMEWYMPAVEKVAGKTPAGVKIARSTPAVKTARETLAAEKRLPTLSHHKRRSGSSKAPSTDVVAGHVHPT</sequence>
<accession>Q0UY89</accession>
<dbReference type="EMBL" id="CH445328">
    <property type="protein sequence ID" value="EAT90006.1"/>
    <property type="molecule type" value="Genomic_DNA"/>
</dbReference>
<gene>
    <name evidence="2" type="ORF">SNOG_03275</name>
</gene>
<dbReference type="RefSeq" id="XP_001793845.1">
    <property type="nucleotide sequence ID" value="XM_001793793.1"/>
</dbReference>
<dbReference type="AlphaFoldDB" id="Q0UY89"/>